<gene>
    <name evidence="4" type="ORF">DME_LOCUS1147</name>
</gene>
<dbReference type="InterPro" id="IPR011992">
    <property type="entry name" value="EF-hand-dom_pair"/>
</dbReference>
<dbReference type="AlphaFoldDB" id="A0A3P7P6I3"/>
<evidence type="ECO:0000313" key="5">
    <source>
        <dbReference type="Proteomes" id="UP000274756"/>
    </source>
</evidence>
<evidence type="ECO:0000313" key="4">
    <source>
        <dbReference type="EMBL" id="VDN51174.1"/>
    </source>
</evidence>
<dbReference type="Gene3D" id="1.10.238.10">
    <property type="entry name" value="EF-hand"/>
    <property type="match status" value="1"/>
</dbReference>
<feature type="domain" description="EH" evidence="2">
    <location>
        <begin position="31"/>
        <end position="94"/>
    </location>
</feature>
<evidence type="ECO:0000259" key="3">
    <source>
        <dbReference type="PROSITE" id="PS50222"/>
    </source>
</evidence>
<evidence type="ECO:0000259" key="2">
    <source>
        <dbReference type="PROSITE" id="PS50031"/>
    </source>
</evidence>
<dbReference type="STRING" id="318479.A0A3P7P6I3"/>
<dbReference type="Pfam" id="PF12763">
    <property type="entry name" value="EH"/>
    <property type="match status" value="1"/>
</dbReference>
<name>A0A3P7P6I3_DRAME</name>
<dbReference type="SMART" id="SM00027">
    <property type="entry name" value="EH"/>
    <property type="match status" value="1"/>
</dbReference>
<dbReference type="PANTHER" id="PTHR11216:SF174">
    <property type="entry name" value="GH06923P"/>
    <property type="match status" value="1"/>
</dbReference>
<dbReference type="GO" id="GO:0005737">
    <property type="term" value="C:cytoplasm"/>
    <property type="evidence" value="ECO:0007669"/>
    <property type="project" value="TreeGrafter"/>
</dbReference>
<keyword evidence="5" id="KW-1185">Reference proteome</keyword>
<dbReference type="PROSITE" id="PS00018">
    <property type="entry name" value="EF_HAND_1"/>
    <property type="match status" value="1"/>
</dbReference>
<dbReference type="OrthoDB" id="10045710at2759"/>
<protein>
    <recommendedName>
        <fullName evidence="6">EF-hand domain-containing protein</fullName>
    </recommendedName>
</protein>
<dbReference type="EMBL" id="UYYG01000014">
    <property type="protein sequence ID" value="VDN51174.1"/>
    <property type="molecule type" value="Genomic_DNA"/>
</dbReference>
<dbReference type="InterPro" id="IPR018247">
    <property type="entry name" value="EF_Hand_1_Ca_BS"/>
</dbReference>
<accession>A0A3P7P6I3</accession>
<dbReference type="SUPFAM" id="SSF47473">
    <property type="entry name" value="EF-hand"/>
    <property type="match status" value="1"/>
</dbReference>
<dbReference type="InterPro" id="IPR000261">
    <property type="entry name" value="EH_dom"/>
</dbReference>
<evidence type="ECO:0000256" key="1">
    <source>
        <dbReference type="ARBA" id="ARBA00022837"/>
    </source>
</evidence>
<dbReference type="PANTHER" id="PTHR11216">
    <property type="entry name" value="EH DOMAIN"/>
    <property type="match status" value="1"/>
</dbReference>
<feature type="domain" description="EF-hand" evidence="3">
    <location>
        <begin position="37"/>
        <end position="72"/>
    </location>
</feature>
<dbReference type="GO" id="GO:0016197">
    <property type="term" value="P:endosomal transport"/>
    <property type="evidence" value="ECO:0007669"/>
    <property type="project" value="TreeGrafter"/>
</dbReference>
<dbReference type="PROSITE" id="PS50031">
    <property type="entry name" value="EH"/>
    <property type="match status" value="1"/>
</dbReference>
<sequence length="266" mass="30553">MKCFNHLMMVTVGHVDISGAVQGAHEQVVNFFKKSKLDREKLSKIWALSDVNEDGYLDFAEFSIAMHLVVLYVKGSVDIPEKLPISARPPVTAPRNSGSFSSYIFFNMAERLYIFYWCDPDQVFRRSAMKAAQRDRNHYWSDMALRIETAARLDDNRKLFLFLHKATITRETISEMIRDSNGVPVKSIKDRLIRWKEFFEIKLNHEAPVAPDIADTVAGPYVCNCESPTEEEIISVINKLKANKAPRRWSSDRTHQMLSIILHSVS</sequence>
<organism evidence="4 5">
    <name type="scientific">Dracunculus medinensis</name>
    <name type="common">Guinea worm</name>
    <dbReference type="NCBI Taxonomy" id="318479"/>
    <lineage>
        <taxon>Eukaryota</taxon>
        <taxon>Metazoa</taxon>
        <taxon>Ecdysozoa</taxon>
        <taxon>Nematoda</taxon>
        <taxon>Chromadorea</taxon>
        <taxon>Rhabditida</taxon>
        <taxon>Spirurina</taxon>
        <taxon>Dracunculoidea</taxon>
        <taxon>Dracunculidae</taxon>
        <taxon>Dracunculus</taxon>
    </lineage>
</organism>
<proteinExistence type="predicted"/>
<dbReference type="GO" id="GO:0005509">
    <property type="term" value="F:calcium ion binding"/>
    <property type="evidence" value="ECO:0007669"/>
    <property type="project" value="InterPro"/>
</dbReference>
<dbReference type="GO" id="GO:0005886">
    <property type="term" value="C:plasma membrane"/>
    <property type="evidence" value="ECO:0007669"/>
    <property type="project" value="TreeGrafter"/>
</dbReference>
<evidence type="ECO:0008006" key="6">
    <source>
        <dbReference type="Google" id="ProtNLM"/>
    </source>
</evidence>
<dbReference type="PROSITE" id="PS50222">
    <property type="entry name" value="EF_HAND_2"/>
    <property type="match status" value="1"/>
</dbReference>
<dbReference type="Proteomes" id="UP000274756">
    <property type="component" value="Unassembled WGS sequence"/>
</dbReference>
<reference evidence="4 5" key="1">
    <citation type="submission" date="2018-11" db="EMBL/GenBank/DDBJ databases">
        <authorList>
            <consortium name="Pathogen Informatics"/>
        </authorList>
    </citation>
    <scope>NUCLEOTIDE SEQUENCE [LARGE SCALE GENOMIC DNA]</scope>
</reference>
<dbReference type="GO" id="GO:0006897">
    <property type="term" value="P:endocytosis"/>
    <property type="evidence" value="ECO:0007669"/>
    <property type="project" value="TreeGrafter"/>
</dbReference>
<dbReference type="InterPro" id="IPR002048">
    <property type="entry name" value="EF_hand_dom"/>
</dbReference>
<keyword evidence="1" id="KW-0106">Calcium</keyword>
<dbReference type="CDD" id="cd00052">
    <property type="entry name" value="EH"/>
    <property type="match status" value="1"/>
</dbReference>